<evidence type="ECO:0000256" key="3">
    <source>
        <dbReference type="ARBA" id="ARBA00007058"/>
    </source>
</evidence>
<keyword evidence="6 8" id="KW-0255">Endonuclease</keyword>
<feature type="domain" description="RNase H type-2" evidence="10">
    <location>
        <begin position="29"/>
        <end position="248"/>
    </location>
</feature>
<dbReference type="FunFam" id="3.30.420.10:FF:000016">
    <property type="entry name" value="Ribonuclease"/>
    <property type="match status" value="1"/>
</dbReference>
<dbReference type="InterPro" id="IPR036397">
    <property type="entry name" value="RNaseH_sf"/>
</dbReference>
<accession>A0A5E8C9V9</accession>
<comment type="function">
    <text evidence="9">Endonuclease that specifically degrades the RNA of RNA-DNA hybrids.</text>
</comment>
<keyword evidence="12" id="KW-1185">Reference proteome</keyword>
<comment type="similarity">
    <text evidence="3">Belongs to the RNase HII family. Eukaryotic subfamily.</text>
</comment>
<sequence length="307" mass="33901">MDKPNIPQNPFDSFSYHEPLESPEEFAEPCILGVDEAGRGPVIGPMVYACAFCPLSYKDTLAKAGYNDSKQLTAATRSNLLDVVRADPHVSWAVTVMSARDISSGMLRPKTSAYNLNNQAHDVTIALIQQTLQRGVNIAEIYVDTVGPPASYQDKLSRRFPGIKITVAKKADSLYPIVSAASICAKVTRDECLVVHDESGNGSWGSGYPSDPRTVAWLKSSVDPLFGYSGQVRFSWSTVTDLLSAGRDVKWADDYDEEAKKKAKGVGRYFSNESKEEKEDRKKMKLEELSVSNLWYGKPGGKKDLWM</sequence>
<evidence type="ECO:0000256" key="4">
    <source>
        <dbReference type="ARBA" id="ARBA00022722"/>
    </source>
</evidence>
<keyword evidence="5 8" id="KW-0479">Metal-binding</keyword>
<dbReference type="EC" id="3.1.26.4" evidence="9"/>
<dbReference type="GO" id="GO:0046872">
    <property type="term" value="F:metal ion binding"/>
    <property type="evidence" value="ECO:0007669"/>
    <property type="project" value="UniProtKB-KW"/>
</dbReference>
<dbReference type="GeneID" id="43584809"/>
<dbReference type="NCBIfam" id="TIGR00729">
    <property type="entry name" value="ribonuclease HII"/>
    <property type="match status" value="1"/>
</dbReference>
<evidence type="ECO:0000313" key="11">
    <source>
        <dbReference type="EMBL" id="VVT58016.1"/>
    </source>
</evidence>
<dbReference type="InterPro" id="IPR001352">
    <property type="entry name" value="RNase_HII/HIII"/>
</dbReference>
<keyword evidence="7 8" id="KW-0378">Hydrolase</keyword>
<comment type="cofactor">
    <cofactor evidence="8">
        <name>Mn(2+)</name>
        <dbReference type="ChEBI" id="CHEBI:29035"/>
    </cofactor>
    <cofactor evidence="8">
        <name>Mg(2+)</name>
        <dbReference type="ChEBI" id="CHEBI:18420"/>
    </cofactor>
    <text evidence="8">Manganese or magnesium. Binds 1 divalent metal ion per monomer in the absence of substrate. May bind a second metal ion after substrate binding.</text>
</comment>
<evidence type="ECO:0000259" key="10">
    <source>
        <dbReference type="PROSITE" id="PS51975"/>
    </source>
</evidence>
<evidence type="ECO:0000256" key="6">
    <source>
        <dbReference type="ARBA" id="ARBA00022759"/>
    </source>
</evidence>
<gene>
    <name evidence="11" type="ORF">SAPINGB_P005995</name>
</gene>
<comment type="cofactor">
    <cofactor evidence="2">
        <name>Mg(2+)</name>
        <dbReference type="ChEBI" id="CHEBI:18420"/>
    </cofactor>
</comment>
<dbReference type="AlphaFoldDB" id="A0A5E8C9V9"/>
<protein>
    <recommendedName>
        <fullName evidence="9">Ribonuclease</fullName>
        <ecNumber evidence="9">3.1.26.4</ecNumber>
    </recommendedName>
</protein>
<evidence type="ECO:0000256" key="1">
    <source>
        <dbReference type="ARBA" id="ARBA00000077"/>
    </source>
</evidence>
<evidence type="ECO:0000256" key="8">
    <source>
        <dbReference type="PROSITE-ProRule" id="PRU01319"/>
    </source>
</evidence>
<dbReference type="GO" id="GO:0003723">
    <property type="term" value="F:RNA binding"/>
    <property type="evidence" value="ECO:0007669"/>
    <property type="project" value="UniProtKB-UniRule"/>
</dbReference>
<feature type="binding site" evidence="8">
    <location>
        <position position="36"/>
    </location>
    <ligand>
        <name>a divalent metal cation</name>
        <dbReference type="ChEBI" id="CHEBI:60240"/>
    </ligand>
</feature>
<evidence type="ECO:0000256" key="5">
    <source>
        <dbReference type="ARBA" id="ARBA00022723"/>
    </source>
</evidence>
<dbReference type="SUPFAM" id="SSF53098">
    <property type="entry name" value="Ribonuclease H-like"/>
    <property type="match status" value="1"/>
</dbReference>
<dbReference type="InterPro" id="IPR023160">
    <property type="entry name" value="RNase_HII_hlx-loop-hlx_cap_dom"/>
</dbReference>
<name>A0A5E8C9V9_9ASCO</name>
<dbReference type="FunFam" id="1.10.10.460:FF:000001">
    <property type="entry name" value="Ribonuclease"/>
    <property type="match status" value="1"/>
</dbReference>
<dbReference type="CDD" id="cd07181">
    <property type="entry name" value="RNase_HII_eukaryota_like"/>
    <property type="match status" value="1"/>
</dbReference>
<evidence type="ECO:0000256" key="2">
    <source>
        <dbReference type="ARBA" id="ARBA00001946"/>
    </source>
</evidence>
<dbReference type="PANTHER" id="PTHR10954">
    <property type="entry name" value="RIBONUCLEASE H2 SUBUNIT A"/>
    <property type="match status" value="1"/>
</dbReference>
<dbReference type="GO" id="GO:0004523">
    <property type="term" value="F:RNA-DNA hybrid ribonuclease activity"/>
    <property type="evidence" value="ECO:0007669"/>
    <property type="project" value="UniProtKB-UniRule"/>
</dbReference>
<dbReference type="RefSeq" id="XP_031856600.1">
    <property type="nucleotide sequence ID" value="XM_032000709.1"/>
</dbReference>
<dbReference type="EMBL" id="CABVLU010000005">
    <property type="protein sequence ID" value="VVT58016.1"/>
    <property type="molecule type" value="Genomic_DNA"/>
</dbReference>
<dbReference type="PROSITE" id="PS51975">
    <property type="entry name" value="RNASE_H_2"/>
    <property type="match status" value="1"/>
</dbReference>
<keyword evidence="4 8" id="KW-0540">Nuclease</keyword>
<evidence type="ECO:0000256" key="9">
    <source>
        <dbReference type="RuleBase" id="RU003515"/>
    </source>
</evidence>
<feature type="binding site" evidence="8">
    <location>
        <position position="35"/>
    </location>
    <ligand>
        <name>a divalent metal cation</name>
        <dbReference type="ChEBI" id="CHEBI:60240"/>
    </ligand>
</feature>
<dbReference type="Proteomes" id="UP000398389">
    <property type="component" value="Unassembled WGS sequence"/>
</dbReference>
<dbReference type="Pfam" id="PF01351">
    <property type="entry name" value="RNase_HII"/>
    <property type="match status" value="1"/>
</dbReference>
<dbReference type="InterPro" id="IPR004649">
    <property type="entry name" value="RNase_H2_suA"/>
</dbReference>
<dbReference type="GO" id="GO:0006298">
    <property type="term" value="P:mismatch repair"/>
    <property type="evidence" value="ECO:0007669"/>
    <property type="project" value="TreeGrafter"/>
</dbReference>
<feature type="binding site" evidence="8">
    <location>
        <position position="144"/>
    </location>
    <ligand>
        <name>a divalent metal cation</name>
        <dbReference type="ChEBI" id="CHEBI:60240"/>
    </ligand>
</feature>
<dbReference type="Gene3D" id="1.10.10.460">
    <property type="entry name" value="Ribonuclease hii. Domain 2"/>
    <property type="match status" value="1"/>
</dbReference>
<reference evidence="11 12" key="1">
    <citation type="submission" date="2019-09" db="EMBL/GenBank/DDBJ databases">
        <authorList>
            <person name="Brejova B."/>
        </authorList>
    </citation>
    <scope>NUCLEOTIDE SEQUENCE [LARGE SCALE GENOMIC DNA]</scope>
</reference>
<dbReference type="InterPro" id="IPR024567">
    <property type="entry name" value="RNase_HII/HIII_dom"/>
</dbReference>
<evidence type="ECO:0000256" key="7">
    <source>
        <dbReference type="ARBA" id="ARBA00022801"/>
    </source>
</evidence>
<organism evidence="11 12">
    <name type="scientific">Magnusiomyces paraingens</name>
    <dbReference type="NCBI Taxonomy" id="2606893"/>
    <lineage>
        <taxon>Eukaryota</taxon>
        <taxon>Fungi</taxon>
        <taxon>Dikarya</taxon>
        <taxon>Ascomycota</taxon>
        <taxon>Saccharomycotina</taxon>
        <taxon>Dipodascomycetes</taxon>
        <taxon>Dipodascales</taxon>
        <taxon>Dipodascaceae</taxon>
        <taxon>Magnusiomyces</taxon>
    </lineage>
</organism>
<comment type="catalytic activity">
    <reaction evidence="1 8 9">
        <text>Endonucleolytic cleavage to 5'-phosphomonoester.</text>
        <dbReference type="EC" id="3.1.26.4"/>
    </reaction>
</comment>
<evidence type="ECO:0000313" key="12">
    <source>
        <dbReference type="Proteomes" id="UP000398389"/>
    </source>
</evidence>
<proteinExistence type="inferred from homology"/>
<dbReference type="OrthoDB" id="7462577at2759"/>
<dbReference type="InterPro" id="IPR012337">
    <property type="entry name" value="RNaseH-like_sf"/>
</dbReference>
<dbReference type="GO" id="GO:0043137">
    <property type="term" value="P:DNA replication, removal of RNA primer"/>
    <property type="evidence" value="ECO:0007669"/>
    <property type="project" value="TreeGrafter"/>
</dbReference>
<dbReference type="PANTHER" id="PTHR10954:SF7">
    <property type="entry name" value="RIBONUCLEASE H2 SUBUNIT A"/>
    <property type="match status" value="1"/>
</dbReference>
<dbReference type="Gene3D" id="3.30.420.10">
    <property type="entry name" value="Ribonuclease H-like superfamily/Ribonuclease H"/>
    <property type="match status" value="1"/>
</dbReference>
<dbReference type="GO" id="GO:0032299">
    <property type="term" value="C:ribonuclease H2 complex"/>
    <property type="evidence" value="ECO:0007669"/>
    <property type="project" value="TreeGrafter"/>
</dbReference>